<feature type="domain" description="C2H2-type" evidence="2">
    <location>
        <begin position="3123"/>
        <end position="3145"/>
    </location>
</feature>
<feature type="region of interest" description="Disordered" evidence="1">
    <location>
        <begin position="2287"/>
        <end position="2309"/>
    </location>
</feature>
<dbReference type="EMBL" id="KQ435007">
    <property type="protein sequence ID" value="KZC13520.1"/>
    <property type="molecule type" value="Genomic_DNA"/>
</dbReference>
<feature type="compositionally biased region" description="Acidic residues" evidence="1">
    <location>
        <begin position="2386"/>
        <end position="2398"/>
    </location>
</feature>
<feature type="region of interest" description="Disordered" evidence="1">
    <location>
        <begin position="629"/>
        <end position="661"/>
    </location>
</feature>
<feature type="compositionally biased region" description="Basic and acidic residues" evidence="1">
    <location>
        <begin position="2648"/>
        <end position="2659"/>
    </location>
</feature>
<evidence type="ECO:0000256" key="1">
    <source>
        <dbReference type="SAM" id="MobiDB-lite"/>
    </source>
</evidence>
<feature type="compositionally biased region" description="Basic and acidic residues" evidence="1">
    <location>
        <begin position="2410"/>
        <end position="2424"/>
    </location>
</feature>
<proteinExistence type="predicted"/>
<sequence>MNYGGNMPDWHQFNASQTNEVTPATQNVNSGHLAFIPGVSPPTLNAHSFSSEGLNKHQHDSNFNPRNFQSFNNVSNGTNISNNSPLASMVQMQNCIGHYSSPNTRNPMLDNLNPTVDPRNNTIGNINNELGYRSNQVSFNGPISHLNGPTCNLSTSSGPVSGLGSRTNSGPGPGTSPGNGSGPGTGPIFGPGPRHGPVSGTASGSGSVPTTMGPRNTNIGSVHAGKPGPPAFMPCKGMCCNSDANINYQQWEKFGPYQNNTPYRDNAHPSNYQTDNRHFGNNCNFRKENLDGKETMGSVMPSTPVVDHRRNFTDYKYHKDHLLHRNYSTSTGLFPNYPTQNYNYSTEQQTYPYPVKEHSKTSNISIPNSGMLKHPEQNFVAQQKYNNKQYQYQNRNMLPKGVPALNVSGNMVSSPQNAYFNSQFSRNIPAEMSPECQEINADNTTVSNRIAGAFVHSSPSQHQTYQHKMAMQKFSMENHLRELSRIPGYQSHPKYKEYVMRYREILKLQQSTGYQNHVQQTSRVSTPINTAVPPINLQFDQNGMLINSNYLPNGIPKLQHASPAEQSSETMEKQIKDQAIAIANEKCQQTQQQEQLMIPSQSEQVPSTCIESFQKQSFQQDFNQNQLKVQTSDSHSFDTLNTDNSKKTMIQQKPSKEFANKPELDVRQFLANWDETDEEDGATSNLPDAVLNETTPVVVVSYENVDLSSKTSLNRDLSRKNSFSSNDTTLDNGNEAEASMITQDCLTISYSSSDANDITKTTKRTIGEGVVKPGSIIHCISNGPDEIPTIHIVDNLEISNILGASSDQVIETLEKQKTVPFFKEVTNNETEEIILETAEQNDKDEPHRLPAGYDDVAKNTNIENSNVSETIQTTTVPINNQGLRVLSAAVKNNLDVTDELKKQNSFASEESHNPDDISLPDLPTSECTPISTTLNTPIHSDSEESSQNMEDLSISTNPIEVMQNSPVISFTQSPVKIEPYEQLNSEDKLKNKSLGMLELELQKQNCYTSDSSSTQEQDTSLSNFDFSTENCKPISTDLAEDKQIKCLETNLAREKVFLVEGKESNARVSDTYSVKSAIQTNNSLADADKAVHVVISTGSNANLVNSTGSDDETQSSKHEELTKKQKVNNINVSINTINPNLAKTDLNTRKRVKENIGLTDKCIDRNASGDKLMQAQKKDVDGLMLSKHSDIKRLVRVDSVSSQEEEQAVCHMTSQYKNYSIAVIKDNVILSDKKSPGTTEKTVNVCYEKPLEFRLKTNCTKELSDEVEMKKHSEGCKMSELVQKDLDTVDGDIRYVSGEVRQLSESNRKKHKLHQDKNTEEKLQKYSQIRENRSELLAVHKISLEQNVLSPDNLSSDNLDVSEEVKRLKYVKSFIMNTNSDRGVQVADLKIKDSELRKELILENQGPEYIKDTLDGIKIQINVSCTDRNFKGQDQNKQFLYEIGDTSSNLLDSQRRIHSTEHKTVEYFDKVHEMIEKSPVVRDTTINKTIKITNDAATSVANTNMSTTLRSSGKNSLEANDDALSSITSKEIAKTNSAISNTAIVDASNKMLVKAKNKFEGEEKFMNTEGDHTVRTQNESANFAECSSRTIVEACKINDDAVDRVSRILKNLKKLPDTNLVELHSKSLSSLSTLDFNLDKLEYEKCSGVKTDELDDNYMGKWKKPKTDHIFEDCDMFQSTSGYINPIFSNIDELEDLHTVPVYTTKDGKISYSPNRRFTYHELMMEARRREISSIRKSHHTESWNSYYSSMFRELCKKKRHHGLNEKKKHEYKNTKYLFERKRNYSNDFSGKNSVKCKAYMHSIKNNNAAWSNHCRTYRVYSNSDSDEEIIIRNENHVAETNNYGKNYAIENKTVTATSKTHKREVTAEDLELENINRRIGENLKSDVSEIPMPDKSCDVISKNIQPCEDKNLNKHCGWPEIKEIDDASVHNNDEKGISIKENQISCPPIFEETKDNEIHVPEGPVPLKNEKQECSVMALNNQNSLSKIEDTFKNMDRTETCKVLKINQSDKSVYKTDKSDMSQQKLKDIFEPELSKNMSSEIEDELLKNNNSATHEKKFVKSADIIVQSKTVIGQNMKTTESLRLRKNDVQKESSGKNDVTYVNQEEYESQVAQIDTTINHRSVQCSNVKEIRYNESVNINSTQANDRTIINCNGSAFTDLSKATVHIEKDNTTNNSVTSLRNKVDVILPGIKENPTEESMIPGEDSKECSSASCPDELQSEHESNLNCGSSVEVEMPVLSMHCATKKCLLDCTESESPFDKYDAKPLSDLRPKIPKMVIIKSKSRSATPTTEILEKPKSEKTQTLLPEQNDTDMDVETSDAELYMLKYKNYEGKVPKVKIKLEDISSKDLKLYLKRKATKSISKVKMKKIRTQKSKNPTKYETEDSSEIEISDSENDEKIQQESLSTESEKIPKSKLRRQDENQALSPKKSKEQDTNISKPILKKPKKIKEEDTTQLKNGEIRKKFPQCIIEKIPKVIIKRTQIGTEFKCEISKNKKTPGIDTSKWQPRVKLQRLKVLDHMAKDIKQSNLGLNDESHIKDSINKKDSARDSKVKLCRSSSASNLSPVKCKQRRLSDPNYIKMDVKSTDFINIISRDSKHKPLDTNEIPNLKVVDSENKSLKRKGKKSISSESKRINNSLNDESENEMEKTNKSKNATEKSFNNVLTNEDNDLLIEKKGYSSFGTKESESSIEDKYLLCGILHSRNLDDNDISIIKVDSSDESQTTIEFLPASPDSGEEESKNREFECTNRIDLEDAIPTQLELELDLIDNNGTQLSDVPADKYNHVSRLKKENINERLTNTFFNDFQHSSQDTFKNEMQSPKRKSNDYFSSTDLLVKEVLAAKETLKKCLTRSKDDNAEKSILRTKTVAEKKQGLCFNFKDLENYKLEDAGSTCTVEKEYQSDPQLDIEKAEGSHSKQDQHSCMGQDIKLKESQEEITYSVDYPTASTCGYTSVPESITISLKATKKYGEITINEGSLNIATNTFNPSNNLSSIEDTTKLHEEKSEKKTISSTQNPKDNDSSNETKTKEDNMPLLVPEFALHFDSSSDRDSSRSPPVITNQEESDNVTEDPKDTKDKVITSTEKIEENVKHSYKDCEMTIADIMTQLAYHEKATIKHRRYCNLCERWFPTTSRHRRHLAGYQHRYMELTQRKSIHALFILFTGRPCPRLLPANVIRNDCCIGELTPLQIAVQDVANYVEPTENLKTIE</sequence>
<feature type="compositionally biased region" description="Basic and acidic residues" evidence="1">
    <location>
        <begin position="3001"/>
        <end position="3011"/>
    </location>
</feature>
<dbReference type="STRING" id="178035.A0A154PQW5"/>
<feature type="region of interest" description="Disordered" evidence="1">
    <location>
        <begin position="150"/>
        <end position="225"/>
    </location>
</feature>
<dbReference type="OrthoDB" id="7701774at2759"/>
<evidence type="ECO:0000313" key="3">
    <source>
        <dbReference type="EMBL" id="KZC13520.1"/>
    </source>
</evidence>
<feature type="region of interest" description="Disordered" evidence="1">
    <location>
        <begin position="1101"/>
        <end position="1121"/>
    </location>
</feature>
<keyword evidence="4" id="KW-1185">Reference proteome</keyword>
<feature type="compositionally biased region" description="Basic residues" evidence="1">
    <location>
        <begin position="2367"/>
        <end position="2376"/>
    </location>
</feature>
<feature type="compositionally biased region" description="Polar residues" evidence="1">
    <location>
        <begin position="629"/>
        <end position="653"/>
    </location>
</feature>
<organism evidence="3 4">
    <name type="scientific">Dufourea novaeangliae</name>
    <name type="common">Sweat bee</name>
    <dbReference type="NCBI Taxonomy" id="178035"/>
    <lineage>
        <taxon>Eukaryota</taxon>
        <taxon>Metazoa</taxon>
        <taxon>Ecdysozoa</taxon>
        <taxon>Arthropoda</taxon>
        <taxon>Hexapoda</taxon>
        <taxon>Insecta</taxon>
        <taxon>Pterygota</taxon>
        <taxon>Neoptera</taxon>
        <taxon>Endopterygota</taxon>
        <taxon>Hymenoptera</taxon>
        <taxon>Apocrita</taxon>
        <taxon>Aculeata</taxon>
        <taxon>Apoidea</taxon>
        <taxon>Anthophila</taxon>
        <taxon>Halictidae</taxon>
        <taxon>Rophitinae</taxon>
        <taxon>Dufourea</taxon>
    </lineage>
</organism>
<dbReference type="Proteomes" id="UP000076502">
    <property type="component" value="Unassembled WGS sequence"/>
</dbReference>
<feature type="compositionally biased region" description="Polar residues" evidence="1">
    <location>
        <begin position="2629"/>
        <end position="2642"/>
    </location>
</feature>
<dbReference type="InterPro" id="IPR013087">
    <property type="entry name" value="Znf_C2H2_type"/>
</dbReference>
<protein>
    <recommendedName>
        <fullName evidence="2">C2H2-type domain-containing protein</fullName>
    </recommendedName>
</protein>
<feature type="compositionally biased region" description="Polar residues" evidence="1">
    <location>
        <begin position="150"/>
        <end position="159"/>
    </location>
</feature>
<feature type="compositionally biased region" description="Polar residues" evidence="1">
    <location>
        <begin position="200"/>
        <end position="220"/>
    </location>
</feature>
<feature type="region of interest" description="Disordered" evidence="1">
    <location>
        <begin position="2196"/>
        <end position="2217"/>
    </location>
</feature>
<evidence type="ECO:0000313" key="4">
    <source>
        <dbReference type="Proteomes" id="UP000076502"/>
    </source>
</evidence>
<reference evidence="3 4" key="1">
    <citation type="submission" date="2015-07" db="EMBL/GenBank/DDBJ databases">
        <title>The genome of Dufourea novaeangliae.</title>
        <authorList>
            <person name="Pan H."/>
            <person name="Kapheim K."/>
        </authorList>
    </citation>
    <scope>NUCLEOTIDE SEQUENCE [LARGE SCALE GENOMIC DNA]</scope>
    <source>
        <strain evidence="3">0120121106</strain>
        <tissue evidence="3">Whole body</tissue>
    </source>
</reference>
<feature type="compositionally biased region" description="Polar residues" evidence="1">
    <location>
        <begin position="925"/>
        <end position="951"/>
    </location>
</feature>
<dbReference type="PROSITE" id="PS00028">
    <property type="entry name" value="ZINC_FINGER_C2H2_1"/>
    <property type="match status" value="1"/>
</dbReference>
<name>A0A154PQW5_DUFNO</name>
<feature type="compositionally biased region" description="Basic and acidic residues" evidence="1">
    <location>
        <begin position="3019"/>
        <end position="3033"/>
    </location>
</feature>
<feature type="region of interest" description="Disordered" evidence="1">
    <location>
        <begin position="904"/>
        <end position="951"/>
    </location>
</feature>
<feature type="region of interest" description="Disordered" evidence="1">
    <location>
        <begin position="2367"/>
        <end position="2453"/>
    </location>
</feature>
<feature type="compositionally biased region" description="Gly residues" evidence="1">
    <location>
        <begin position="171"/>
        <end position="189"/>
    </location>
</feature>
<gene>
    <name evidence="3" type="ORF">WN55_05072</name>
</gene>
<evidence type="ECO:0000259" key="2">
    <source>
        <dbReference type="PROSITE" id="PS00028"/>
    </source>
</evidence>
<feature type="region of interest" description="Disordered" evidence="1">
    <location>
        <begin position="2619"/>
        <end position="2661"/>
    </location>
</feature>
<accession>A0A154PQW5</accession>
<feature type="region of interest" description="Disordered" evidence="1">
    <location>
        <begin position="3001"/>
        <end position="3078"/>
    </location>
</feature>